<gene>
    <name evidence="4" type="ORF">SAMN05216219_1356</name>
</gene>
<dbReference type="STRING" id="995034.SAMN05216219_1356"/>
<keyword evidence="2" id="KW-0456">Lyase</keyword>
<evidence type="ECO:0000259" key="3">
    <source>
        <dbReference type="SMART" id="SM01007"/>
    </source>
</evidence>
<dbReference type="SMART" id="SM01007">
    <property type="entry name" value="Aldolase_II"/>
    <property type="match status" value="1"/>
</dbReference>
<dbReference type="Gene3D" id="3.40.225.10">
    <property type="entry name" value="Class II aldolase/adducin N-terminal domain"/>
    <property type="match status" value="1"/>
</dbReference>
<dbReference type="InterPro" id="IPR001303">
    <property type="entry name" value="Aldolase_II/adducin_N"/>
</dbReference>
<dbReference type="InterPro" id="IPR036409">
    <property type="entry name" value="Aldolase_II/adducin_N_sf"/>
</dbReference>
<name>A0A1I5ACR7_9MICO</name>
<dbReference type="GO" id="GO:0019323">
    <property type="term" value="P:pentose catabolic process"/>
    <property type="evidence" value="ECO:0007669"/>
    <property type="project" value="TreeGrafter"/>
</dbReference>
<dbReference type="GO" id="GO:0046872">
    <property type="term" value="F:metal ion binding"/>
    <property type="evidence" value="ECO:0007669"/>
    <property type="project" value="UniProtKB-KW"/>
</dbReference>
<sequence>MTTDPQAALLDAAAVVAGAGLTDAFGHLSMRTATNEWMITPPVALSALTADHRFSHFSPGADELPAAAPKEAWIHLALAESRPEIGAICRAQPPAVAALVAAGQPVLPLNGHGSFLGESVPVYDDSRLIRDAASASAVRDTMGTSNAIILRGNGAVTVGSDLASAVALMWVLEKTAELNLRALAAGTPHPLPADEQSWWRERATELLPRIYNYLTHTYRKGQ</sequence>
<keyword evidence="1" id="KW-0479">Metal-binding</keyword>
<dbReference type="InterPro" id="IPR050197">
    <property type="entry name" value="Aldolase_class_II_sugar_metab"/>
</dbReference>
<dbReference type="Proteomes" id="UP000198867">
    <property type="component" value="Unassembled WGS sequence"/>
</dbReference>
<dbReference type="Pfam" id="PF00596">
    <property type="entry name" value="Aldolase_II"/>
    <property type="match status" value="1"/>
</dbReference>
<organism evidence="4 5">
    <name type="scientific">Mycetocola miduiensis</name>
    <dbReference type="NCBI Taxonomy" id="995034"/>
    <lineage>
        <taxon>Bacteria</taxon>
        <taxon>Bacillati</taxon>
        <taxon>Actinomycetota</taxon>
        <taxon>Actinomycetes</taxon>
        <taxon>Micrococcales</taxon>
        <taxon>Microbacteriaceae</taxon>
        <taxon>Mycetocola</taxon>
    </lineage>
</organism>
<evidence type="ECO:0000313" key="4">
    <source>
        <dbReference type="EMBL" id="SFN60295.1"/>
    </source>
</evidence>
<dbReference type="EMBL" id="FOVM01000003">
    <property type="protein sequence ID" value="SFN60295.1"/>
    <property type="molecule type" value="Genomic_DNA"/>
</dbReference>
<accession>A0A1I5ACR7</accession>
<dbReference type="RefSeq" id="WP_218151836.1">
    <property type="nucleotide sequence ID" value="NZ_FOVM01000003.1"/>
</dbReference>
<dbReference type="PANTHER" id="PTHR22789">
    <property type="entry name" value="FUCULOSE PHOSPHATE ALDOLASE"/>
    <property type="match status" value="1"/>
</dbReference>
<keyword evidence="5" id="KW-1185">Reference proteome</keyword>
<reference evidence="5" key="1">
    <citation type="submission" date="2016-10" db="EMBL/GenBank/DDBJ databases">
        <authorList>
            <person name="Varghese N."/>
            <person name="Submissions S."/>
        </authorList>
    </citation>
    <scope>NUCLEOTIDE SEQUENCE [LARGE SCALE GENOMIC DNA]</scope>
    <source>
        <strain evidence="5">CGMCC 1.11101</strain>
    </source>
</reference>
<proteinExistence type="predicted"/>
<evidence type="ECO:0000256" key="2">
    <source>
        <dbReference type="ARBA" id="ARBA00023239"/>
    </source>
</evidence>
<dbReference type="GO" id="GO:0005829">
    <property type="term" value="C:cytosol"/>
    <property type="evidence" value="ECO:0007669"/>
    <property type="project" value="TreeGrafter"/>
</dbReference>
<protein>
    <submittedName>
        <fullName evidence="4">HCOMODA/2-hydroxy-3-carboxy-muconic semialdehyde decarboxylase</fullName>
    </submittedName>
</protein>
<evidence type="ECO:0000256" key="1">
    <source>
        <dbReference type="ARBA" id="ARBA00022723"/>
    </source>
</evidence>
<dbReference type="GO" id="GO:0016832">
    <property type="term" value="F:aldehyde-lyase activity"/>
    <property type="evidence" value="ECO:0007669"/>
    <property type="project" value="TreeGrafter"/>
</dbReference>
<evidence type="ECO:0000313" key="5">
    <source>
        <dbReference type="Proteomes" id="UP000198867"/>
    </source>
</evidence>
<dbReference type="AlphaFoldDB" id="A0A1I5ACR7"/>
<feature type="domain" description="Class II aldolase/adducin N-terminal" evidence="3">
    <location>
        <begin position="7"/>
        <end position="180"/>
    </location>
</feature>
<dbReference type="PANTHER" id="PTHR22789:SF0">
    <property type="entry name" value="3-OXO-TETRONATE 4-PHOSPHATE DECARBOXYLASE-RELATED"/>
    <property type="match status" value="1"/>
</dbReference>
<dbReference type="SUPFAM" id="SSF53639">
    <property type="entry name" value="AraD/HMP-PK domain-like"/>
    <property type="match status" value="1"/>
</dbReference>